<dbReference type="GO" id="GO:0005948">
    <property type="term" value="C:acetolactate synthase complex"/>
    <property type="evidence" value="ECO:0007669"/>
    <property type="project" value="TreeGrafter"/>
</dbReference>
<name>A0A1H4DVZ0_9RHOB</name>
<dbReference type="GO" id="GO:0000287">
    <property type="term" value="F:magnesium ion binding"/>
    <property type="evidence" value="ECO:0007669"/>
    <property type="project" value="InterPro"/>
</dbReference>
<dbReference type="GO" id="GO:0009099">
    <property type="term" value="P:L-valine biosynthetic process"/>
    <property type="evidence" value="ECO:0007669"/>
    <property type="project" value="TreeGrafter"/>
</dbReference>
<evidence type="ECO:0000313" key="7">
    <source>
        <dbReference type="EMBL" id="SEA76943.1"/>
    </source>
</evidence>
<dbReference type="Pfam" id="PF00205">
    <property type="entry name" value="TPP_enzyme_M"/>
    <property type="match status" value="1"/>
</dbReference>
<dbReference type="Pfam" id="PF02776">
    <property type="entry name" value="TPP_enzyme_N"/>
    <property type="match status" value="1"/>
</dbReference>
<accession>A0A1H4DVZ0</accession>
<organism evidence="7 8">
    <name type="scientific">Rubrimonas cliftonensis</name>
    <dbReference type="NCBI Taxonomy" id="89524"/>
    <lineage>
        <taxon>Bacteria</taxon>
        <taxon>Pseudomonadati</taxon>
        <taxon>Pseudomonadota</taxon>
        <taxon>Alphaproteobacteria</taxon>
        <taxon>Rhodobacterales</taxon>
        <taxon>Paracoccaceae</taxon>
        <taxon>Rubrimonas</taxon>
    </lineage>
</organism>
<dbReference type="Pfam" id="PF02775">
    <property type="entry name" value="TPP_enzyme_C"/>
    <property type="match status" value="1"/>
</dbReference>
<dbReference type="InterPro" id="IPR029035">
    <property type="entry name" value="DHS-like_NAD/FAD-binding_dom"/>
</dbReference>
<feature type="domain" description="Thiamine pyrophosphate enzyme TPP-binding" evidence="5">
    <location>
        <begin position="384"/>
        <end position="529"/>
    </location>
</feature>
<protein>
    <submittedName>
        <fullName evidence="7">Acetolactate synthase-1/2/3 large subunit</fullName>
    </submittedName>
</protein>
<dbReference type="AlphaFoldDB" id="A0A1H4DVZ0"/>
<dbReference type="GO" id="GO:0030976">
    <property type="term" value="F:thiamine pyrophosphate binding"/>
    <property type="evidence" value="ECO:0007669"/>
    <property type="project" value="InterPro"/>
</dbReference>
<dbReference type="InterPro" id="IPR011766">
    <property type="entry name" value="TPP_enzyme_TPP-bd"/>
</dbReference>
<feature type="domain" description="Thiamine pyrophosphate enzyme N-terminal TPP-binding" evidence="6">
    <location>
        <begin position="10"/>
        <end position="124"/>
    </location>
</feature>
<keyword evidence="8" id="KW-1185">Reference proteome</keyword>
<evidence type="ECO:0000256" key="3">
    <source>
        <dbReference type="RuleBase" id="RU362132"/>
    </source>
</evidence>
<dbReference type="PANTHER" id="PTHR18968">
    <property type="entry name" value="THIAMINE PYROPHOSPHATE ENZYMES"/>
    <property type="match status" value="1"/>
</dbReference>
<dbReference type="Proteomes" id="UP000198703">
    <property type="component" value="Unassembled WGS sequence"/>
</dbReference>
<dbReference type="Gene3D" id="3.40.50.1220">
    <property type="entry name" value="TPP-binding domain"/>
    <property type="match status" value="1"/>
</dbReference>
<sequence>MANMQERPSAVEIVASRLAEAGCRHAFGVPGGEVLAMMQALDAAGVAFRLVKHENAGAVMAEATWAMTGAPGVLLATIGPGLANAVNATLNALQEQVPLIVLSGCVDAAEAERYTHQVLDQQALMRPVTKASFRLVDGAVATMVDKALAIALADPQGPVHIDIPVSLAARPQPAPRARLTPPAAPMAPAPGPALAAARARLAAARRPVVVAGLGAVAHGAGPALTALCERLGAPLVTTYKAKGLMDEGRPLSLGGHGLSPKSDRIVLPLLAQADCVLTAGYDPIEMRPGWRDPWAPEVCVALDHLPNRHGMHGAAVSFVGDVAAGVAALGDGLAPNAPSWPGGEPAAARAALDEAFGDRPEWGPHAAFAAAARALPADAVVTADSGAHRILLSQMWRCAAPRSLLQSAAFCTMGVALPLAIGARIAAADRPVLAVMGDAGLEMVLGELATLRDLAAPLAVLVMVDESLTLIEMKQRGAGLPNLGVDFPGTDWPAVAAAFGGHGAWARDASAVEREVAASLGRDRFTLIAAAIGRRAYEGAF</sequence>
<dbReference type="GO" id="GO:0003984">
    <property type="term" value="F:acetolactate synthase activity"/>
    <property type="evidence" value="ECO:0007669"/>
    <property type="project" value="TreeGrafter"/>
</dbReference>
<proteinExistence type="inferred from homology"/>
<keyword evidence="2 3" id="KW-0786">Thiamine pyrophosphate</keyword>
<dbReference type="InterPro" id="IPR012000">
    <property type="entry name" value="Thiamin_PyroP_enz_cen_dom"/>
</dbReference>
<dbReference type="Gene3D" id="3.40.50.970">
    <property type="match status" value="2"/>
</dbReference>
<dbReference type="GO" id="GO:0009097">
    <property type="term" value="P:isoleucine biosynthetic process"/>
    <property type="evidence" value="ECO:0007669"/>
    <property type="project" value="TreeGrafter"/>
</dbReference>
<dbReference type="STRING" id="89524.SAMN05444370_11175"/>
<feature type="domain" description="Thiamine pyrophosphate enzyme central" evidence="4">
    <location>
        <begin position="195"/>
        <end position="329"/>
    </location>
</feature>
<reference evidence="7 8" key="1">
    <citation type="submission" date="2016-10" db="EMBL/GenBank/DDBJ databases">
        <authorList>
            <person name="de Groot N.N."/>
        </authorList>
    </citation>
    <scope>NUCLEOTIDE SEQUENCE [LARGE SCALE GENOMIC DNA]</scope>
    <source>
        <strain evidence="7 8">DSM 15345</strain>
    </source>
</reference>
<dbReference type="InterPro" id="IPR045229">
    <property type="entry name" value="TPP_enz"/>
</dbReference>
<evidence type="ECO:0000313" key="8">
    <source>
        <dbReference type="Proteomes" id="UP000198703"/>
    </source>
</evidence>
<dbReference type="GO" id="GO:0050660">
    <property type="term" value="F:flavin adenine dinucleotide binding"/>
    <property type="evidence" value="ECO:0007669"/>
    <property type="project" value="TreeGrafter"/>
</dbReference>
<dbReference type="RefSeq" id="WP_217632204.1">
    <property type="nucleotide sequence ID" value="NZ_FNQM01000011.1"/>
</dbReference>
<dbReference type="SUPFAM" id="SSF52467">
    <property type="entry name" value="DHS-like NAD/FAD-binding domain"/>
    <property type="match status" value="1"/>
</dbReference>
<dbReference type="CDD" id="cd07035">
    <property type="entry name" value="TPP_PYR_POX_like"/>
    <property type="match status" value="1"/>
</dbReference>
<dbReference type="SUPFAM" id="SSF52518">
    <property type="entry name" value="Thiamin diphosphate-binding fold (THDP-binding)"/>
    <property type="match status" value="2"/>
</dbReference>
<comment type="similarity">
    <text evidence="1 3">Belongs to the TPP enzyme family.</text>
</comment>
<dbReference type="InterPro" id="IPR012001">
    <property type="entry name" value="Thiamin_PyroP_enz_TPP-bd_dom"/>
</dbReference>
<evidence type="ECO:0000259" key="6">
    <source>
        <dbReference type="Pfam" id="PF02776"/>
    </source>
</evidence>
<dbReference type="EMBL" id="FNQM01000011">
    <property type="protein sequence ID" value="SEA76943.1"/>
    <property type="molecule type" value="Genomic_DNA"/>
</dbReference>
<dbReference type="CDD" id="cd00568">
    <property type="entry name" value="TPP_enzymes"/>
    <property type="match status" value="1"/>
</dbReference>
<dbReference type="InterPro" id="IPR029061">
    <property type="entry name" value="THDP-binding"/>
</dbReference>
<gene>
    <name evidence="7" type="ORF">SAMN05444370_11175</name>
</gene>
<evidence type="ECO:0000256" key="1">
    <source>
        <dbReference type="ARBA" id="ARBA00007812"/>
    </source>
</evidence>
<evidence type="ECO:0000256" key="2">
    <source>
        <dbReference type="ARBA" id="ARBA00023052"/>
    </source>
</evidence>
<evidence type="ECO:0000259" key="4">
    <source>
        <dbReference type="Pfam" id="PF00205"/>
    </source>
</evidence>
<evidence type="ECO:0000259" key="5">
    <source>
        <dbReference type="Pfam" id="PF02775"/>
    </source>
</evidence>
<dbReference type="PANTHER" id="PTHR18968:SF129">
    <property type="entry name" value="ACETOLACTATE SYNTHASE"/>
    <property type="match status" value="1"/>
</dbReference>